<dbReference type="Proteomes" id="UP000784294">
    <property type="component" value="Unassembled WGS sequence"/>
</dbReference>
<evidence type="ECO:0000313" key="2">
    <source>
        <dbReference type="Proteomes" id="UP000784294"/>
    </source>
</evidence>
<reference evidence="1" key="1">
    <citation type="submission" date="2018-11" db="EMBL/GenBank/DDBJ databases">
        <authorList>
            <consortium name="Pathogen Informatics"/>
        </authorList>
    </citation>
    <scope>NUCLEOTIDE SEQUENCE</scope>
</reference>
<comment type="caution">
    <text evidence="1">The sequence shown here is derived from an EMBL/GenBank/DDBJ whole genome shotgun (WGS) entry which is preliminary data.</text>
</comment>
<dbReference type="EMBL" id="CAAALY010262419">
    <property type="protein sequence ID" value="VEL39747.1"/>
    <property type="molecule type" value="Genomic_DNA"/>
</dbReference>
<gene>
    <name evidence="1" type="ORF">PXEA_LOCUS33187</name>
</gene>
<organism evidence="1 2">
    <name type="scientific">Protopolystoma xenopodis</name>
    <dbReference type="NCBI Taxonomy" id="117903"/>
    <lineage>
        <taxon>Eukaryota</taxon>
        <taxon>Metazoa</taxon>
        <taxon>Spiralia</taxon>
        <taxon>Lophotrochozoa</taxon>
        <taxon>Platyhelminthes</taxon>
        <taxon>Monogenea</taxon>
        <taxon>Polyopisthocotylea</taxon>
        <taxon>Polystomatidea</taxon>
        <taxon>Polystomatidae</taxon>
        <taxon>Protopolystoma</taxon>
    </lineage>
</organism>
<accession>A0A448XLR7</accession>
<name>A0A448XLR7_9PLAT</name>
<protein>
    <submittedName>
        <fullName evidence="1">Uncharacterized protein</fullName>
    </submittedName>
</protein>
<keyword evidence="2" id="KW-1185">Reference proteome</keyword>
<evidence type="ECO:0000313" key="1">
    <source>
        <dbReference type="EMBL" id="VEL39747.1"/>
    </source>
</evidence>
<sequence length="202" mass="22771">MRVVHAQAYRREGWRPGVGPSRDVIGGDCGQLWAIVVTDEPIRKKAMSSQRADWRESLVSSLFHALPCSRGPGCPTSREVDLPRLFDELLRRPLLQRLGSGGKKRRHVVKSVWWWSLGLRPNGPIRHFVASLGGGMLSRPRIRLTARQLGVSLGLRPTTQSSHSAVASHTSHTLVDWPIVEMSPWRWAVLIYLLPRGRRVRS</sequence>
<dbReference type="AlphaFoldDB" id="A0A448XLR7"/>
<proteinExistence type="predicted"/>